<evidence type="ECO:0000259" key="1">
    <source>
        <dbReference type="Pfam" id="PF00005"/>
    </source>
</evidence>
<accession>A0A9J6HD06</accession>
<dbReference type="EMBL" id="JABSTR010002951">
    <property type="protein sequence ID" value="KAH9384701.1"/>
    <property type="molecule type" value="Genomic_DNA"/>
</dbReference>
<dbReference type="VEuPathDB" id="VectorBase:HLOH_052410"/>
<comment type="caution">
    <text evidence="2">The sequence shown here is derived from an EMBL/GenBank/DDBJ whole genome shotgun (WGS) entry which is preliminary data.</text>
</comment>
<dbReference type="Gene3D" id="3.40.50.300">
    <property type="entry name" value="P-loop containing nucleotide triphosphate hydrolases"/>
    <property type="match status" value="1"/>
</dbReference>
<evidence type="ECO:0000313" key="2">
    <source>
        <dbReference type="EMBL" id="KAH9384701.1"/>
    </source>
</evidence>
<dbReference type="SUPFAM" id="SSF52540">
    <property type="entry name" value="P-loop containing nucleoside triphosphate hydrolases"/>
    <property type="match status" value="1"/>
</dbReference>
<dbReference type="InterPro" id="IPR027417">
    <property type="entry name" value="P-loop_NTPase"/>
</dbReference>
<dbReference type="Pfam" id="PF00005">
    <property type="entry name" value="ABC_tran"/>
    <property type="match status" value="1"/>
</dbReference>
<dbReference type="InterPro" id="IPR003439">
    <property type="entry name" value="ABC_transporter-like_ATP-bd"/>
</dbReference>
<dbReference type="GO" id="GO:0016887">
    <property type="term" value="F:ATP hydrolysis activity"/>
    <property type="evidence" value="ECO:0007669"/>
    <property type="project" value="InterPro"/>
</dbReference>
<dbReference type="Proteomes" id="UP000821853">
    <property type="component" value="Unassembled WGS sequence"/>
</dbReference>
<protein>
    <recommendedName>
        <fullName evidence="1">ABC transporter domain-containing protein</fullName>
    </recommendedName>
</protein>
<keyword evidence="3" id="KW-1185">Reference proteome</keyword>
<evidence type="ECO:0000313" key="3">
    <source>
        <dbReference type="Proteomes" id="UP000821853"/>
    </source>
</evidence>
<proteinExistence type="predicted"/>
<gene>
    <name evidence="2" type="ORF">HPB48_026712</name>
</gene>
<reference evidence="2 3" key="1">
    <citation type="journal article" date="2020" name="Cell">
        <title>Large-Scale Comparative Analyses of Tick Genomes Elucidate Their Genetic Diversity and Vector Capacities.</title>
        <authorList>
            <consortium name="Tick Genome and Microbiome Consortium (TIGMIC)"/>
            <person name="Jia N."/>
            <person name="Wang J."/>
            <person name="Shi W."/>
            <person name="Du L."/>
            <person name="Sun Y."/>
            <person name="Zhan W."/>
            <person name="Jiang J.F."/>
            <person name="Wang Q."/>
            <person name="Zhang B."/>
            <person name="Ji P."/>
            <person name="Bell-Sakyi L."/>
            <person name="Cui X.M."/>
            <person name="Yuan T.T."/>
            <person name="Jiang B.G."/>
            <person name="Yang W.F."/>
            <person name="Lam T.T."/>
            <person name="Chang Q.C."/>
            <person name="Ding S.J."/>
            <person name="Wang X.J."/>
            <person name="Zhu J.G."/>
            <person name="Ruan X.D."/>
            <person name="Zhao L."/>
            <person name="Wei J.T."/>
            <person name="Ye R.Z."/>
            <person name="Que T.C."/>
            <person name="Du C.H."/>
            <person name="Zhou Y.H."/>
            <person name="Cheng J.X."/>
            <person name="Dai P.F."/>
            <person name="Guo W.B."/>
            <person name="Han X.H."/>
            <person name="Huang E.J."/>
            <person name="Li L.F."/>
            <person name="Wei W."/>
            <person name="Gao Y.C."/>
            <person name="Liu J.Z."/>
            <person name="Shao H.Z."/>
            <person name="Wang X."/>
            <person name="Wang C.C."/>
            <person name="Yang T.C."/>
            <person name="Huo Q.B."/>
            <person name="Li W."/>
            <person name="Chen H.Y."/>
            <person name="Chen S.E."/>
            <person name="Zhou L.G."/>
            <person name="Ni X.B."/>
            <person name="Tian J.H."/>
            <person name="Sheng Y."/>
            <person name="Liu T."/>
            <person name="Pan Y.S."/>
            <person name="Xia L.Y."/>
            <person name="Li J."/>
            <person name="Zhao F."/>
            <person name="Cao W.C."/>
        </authorList>
    </citation>
    <scope>NUCLEOTIDE SEQUENCE [LARGE SCALE GENOMIC DNA]</scope>
    <source>
        <strain evidence="2">HaeL-2018</strain>
    </source>
</reference>
<organism evidence="2 3">
    <name type="scientific">Haemaphysalis longicornis</name>
    <name type="common">Bush tick</name>
    <dbReference type="NCBI Taxonomy" id="44386"/>
    <lineage>
        <taxon>Eukaryota</taxon>
        <taxon>Metazoa</taxon>
        <taxon>Ecdysozoa</taxon>
        <taxon>Arthropoda</taxon>
        <taxon>Chelicerata</taxon>
        <taxon>Arachnida</taxon>
        <taxon>Acari</taxon>
        <taxon>Parasitiformes</taxon>
        <taxon>Ixodida</taxon>
        <taxon>Ixodoidea</taxon>
        <taxon>Ixodidae</taxon>
        <taxon>Haemaphysalinae</taxon>
        <taxon>Haemaphysalis</taxon>
    </lineage>
</organism>
<dbReference type="GO" id="GO:0005524">
    <property type="term" value="F:ATP binding"/>
    <property type="evidence" value="ECO:0007669"/>
    <property type="project" value="InterPro"/>
</dbReference>
<sequence length="72" mass="7449">MQKCSFAWTPAVDENPCANIEDIELNVAPGSLVGVVGFVGSGKSSLLAAILGDMHLIKGNAKCMVSNNNTKA</sequence>
<dbReference type="AlphaFoldDB" id="A0A9J6HD06"/>
<name>A0A9J6HD06_HAELO</name>
<feature type="domain" description="ABC transporter" evidence="1">
    <location>
        <begin position="21"/>
        <end position="63"/>
    </location>
</feature>